<dbReference type="PANTHER" id="PTHR37984:SF15">
    <property type="entry name" value="INTEGRASE CATALYTIC DOMAIN-CONTAINING PROTEIN"/>
    <property type="match status" value="1"/>
</dbReference>
<organism evidence="3 4">
    <name type="scientific">Rhodofomes roseus</name>
    <dbReference type="NCBI Taxonomy" id="34475"/>
    <lineage>
        <taxon>Eukaryota</taxon>
        <taxon>Fungi</taxon>
        <taxon>Dikarya</taxon>
        <taxon>Basidiomycota</taxon>
        <taxon>Agaricomycotina</taxon>
        <taxon>Agaricomycetes</taxon>
        <taxon>Polyporales</taxon>
        <taxon>Rhodofomes</taxon>
    </lineage>
</organism>
<dbReference type="GO" id="GO:0015074">
    <property type="term" value="P:DNA integration"/>
    <property type="evidence" value="ECO:0007669"/>
    <property type="project" value="InterPro"/>
</dbReference>
<dbReference type="STRING" id="34475.A0A4Y9YH97"/>
<name>A0A4Y9YH97_9APHY</name>
<dbReference type="SUPFAM" id="SSF53098">
    <property type="entry name" value="Ribonuclease H-like"/>
    <property type="match status" value="1"/>
</dbReference>
<dbReference type="GO" id="GO:0005634">
    <property type="term" value="C:nucleus"/>
    <property type="evidence" value="ECO:0007669"/>
    <property type="project" value="UniProtKB-ARBA"/>
</dbReference>
<dbReference type="PROSITE" id="PS50994">
    <property type="entry name" value="INTEGRASE"/>
    <property type="match status" value="1"/>
</dbReference>
<evidence type="ECO:0000313" key="4">
    <source>
        <dbReference type="Proteomes" id="UP000298390"/>
    </source>
</evidence>
<comment type="caution">
    <text evidence="3">The sequence shown here is derived from an EMBL/GenBank/DDBJ whole genome shotgun (WGS) entry which is preliminary data.</text>
</comment>
<dbReference type="InterPro" id="IPR012337">
    <property type="entry name" value="RNaseH-like_sf"/>
</dbReference>
<dbReference type="InterPro" id="IPR036397">
    <property type="entry name" value="RNaseH_sf"/>
</dbReference>
<dbReference type="InterPro" id="IPR050951">
    <property type="entry name" value="Retrovirus_Pol_polyprotein"/>
</dbReference>
<accession>A0A4Y9YH97</accession>
<protein>
    <recommendedName>
        <fullName evidence="2">Integrase catalytic domain-containing protein</fullName>
    </recommendedName>
</protein>
<reference evidence="3 4" key="1">
    <citation type="submission" date="2019-01" db="EMBL/GenBank/DDBJ databases">
        <title>Genome sequencing of the rare red list fungi Fomitopsis rosea.</title>
        <authorList>
            <person name="Buettner E."/>
            <person name="Kellner H."/>
        </authorList>
    </citation>
    <scope>NUCLEOTIDE SEQUENCE [LARGE SCALE GENOMIC DNA]</scope>
    <source>
        <strain evidence="3 4">DSM 105464</strain>
    </source>
</reference>
<dbReference type="Proteomes" id="UP000298390">
    <property type="component" value="Unassembled WGS sequence"/>
</dbReference>
<dbReference type="PANTHER" id="PTHR37984">
    <property type="entry name" value="PROTEIN CBG26694"/>
    <property type="match status" value="1"/>
</dbReference>
<proteinExistence type="predicted"/>
<evidence type="ECO:0000313" key="3">
    <source>
        <dbReference type="EMBL" id="TFY60821.1"/>
    </source>
</evidence>
<gene>
    <name evidence="3" type="ORF">EVJ58_g4906</name>
</gene>
<evidence type="ECO:0000259" key="2">
    <source>
        <dbReference type="PROSITE" id="PS50994"/>
    </source>
</evidence>
<keyword evidence="1" id="KW-0694">RNA-binding</keyword>
<dbReference type="GO" id="GO:0003723">
    <property type="term" value="F:RNA binding"/>
    <property type="evidence" value="ECO:0007669"/>
    <property type="project" value="UniProtKB-KW"/>
</dbReference>
<dbReference type="EMBL" id="SEKV01000236">
    <property type="protein sequence ID" value="TFY60821.1"/>
    <property type="molecule type" value="Genomic_DNA"/>
</dbReference>
<dbReference type="Gene3D" id="3.30.420.10">
    <property type="entry name" value="Ribonuclease H-like superfamily/Ribonuclease H"/>
    <property type="match status" value="1"/>
</dbReference>
<evidence type="ECO:0000256" key="1">
    <source>
        <dbReference type="ARBA" id="ARBA00022884"/>
    </source>
</evidence>
<feature type="domain" description="Integrase catalytic" evidence="2">
    <location>
        <begin position="1"/>
        <end position="115"/>
    </location>
</feature>
<dbReference type="AlphaFoldDB" id="A0A4Y9YH97"/>
<sequence length="203" mass="23211">MTAAELAWLFLDRIFRYHGLPNSIISDQGSLFVSHFWSELMALLQVDIRTSTAYHPRADGLTERTNQTLEGYLRAYCSYQQDDWVDYLPVTEFVFNNLENASTMQTPFFALTGFHPTFEPRITERSTIPAALDLATCLDQVHAELRAELQHAQDAQACAFNSHVLPAPQLKPGQLVWLLRRNIKTSRPSKKLDHRHLGPYPVI</sequence>
<dbReference type="InterPro" id="IPR001584">
    <property type="entry name" value="Integrase_cat-core"/>
</dbReference>